<reference evidence="1 2" key="1">
    <citation type="submission" date="2023-01" db="EMBL/GenBank/DDBJ databases">
        <title>Novel species of the genus Asticcacaulis isolated from rivers.</title>
        <authorList>
            <person name="Lu H."/>
        </authorList>
    </citation>
    <scope>NUCLEOTIDE SEQUENCE [LARGE SCALE GENOMIC DNA]</scope>
    <source>
        <strain evidence="1 2">LKC15W</strain>
    </source>
</reference>
<organism evidence="1 2">
    <name type="scientific">Asticcacaulis machinosus</name>
    <dbReference type="NCBI Taxonomy" id="2984211"/>
    <lineage>
        <taxon>Bacteria</taxon>
        <taxon>Pseudomonadati</taxon>
        <taxon>Pseudomonadota</taxon>
        <taxon>Alphaproteobacteria</taxon>
        <taxon>Caulobacterales</taxon>
        <taxon>Caulobacteraceae</taxon>
        <taxon>Asticcacaulis</taxon>
    </lineage>
</organism>
<proteinExistence type="predicted"/>
<dbReference type="RefSeq" id="WP_272742908.1">
    <property type="nucleotide sequence ID" value="NZ_JAQQKV010000001.1"/>
</dbReference>
<comment type="caution">
    <text evidence="1">The sequence shown here is derived from an EMBL/GenBank/DDBJ whole genome shotgun (WGS) entry which is preliminary data.</text>
</comment>
<dbReference type="EMBL" id="JAQQKV010000001">
    <property type="protein sequence ID" value="MDC7674580.1"/>
    <property type="molecule type" value="Genomic_DNA"/>
</dbReference>
<evidence type="ECO:0000313" key="2">
    <source>
        <dbReference type="Proteomes" id="UP001218579"/>
    </source>
</evidence>
<gene>
    <name evidence="1" type="ORF">PQU98_00395</name>
</gene>
<keyword evidence="2" id="KW-1185">Reference proteome</keyword>
<protein>
    <submittedName>
        <fullName evidence="1">Uncharacterized protein</fullName>
    </submittedName>
</protein>
<dbReference type="Proteomes" id="UP001218579">
    <property type="component" value="Unassembled WGS sequence"/>
</dbReference>
<accession>A0ABT5HE93</accession>
<name>A0ABT5HE93_9CAUL</name>
<sequence>MTQMYGLYRAKAGEGSRDLVCYGDGEVEFITSRAAYEATGMTPLFSRLPWRPPLDDRYQGLEHYAVSP</sequence>
<evidence type="ECO:0000313" key="1">
    <source>
        <dbReference type="EMBL" id="MDC7674580.1"/>
    </source>
</evidence>